<feature type="domain" description="3'-5' exonuclease" evidence="2">
    <location>
        <begin position="8"/>
        <end position="202"/>
    </location>
</feature>
<dbReference type="SUPFAM" id="SSF56672">
    <property type="entry name" value="DNA/RNA polymerases"/>
    <property type="match status" value="1"/>
</dbReference>
<name>A0A0F9BSD7_9ZZZZ</name>
<dbReference type="InterPro" id="IPR001098">
    <property type="entry name" value="DNA-dir_DNA_pol_A_palm_dom"/>
</dbReference>
<dbReference type="Gene3D" id="3.30.70.370">
    <property type="match status" value="1"/>
</dbReference>
<evidence type="ECO:0000256" key="1">
    <source>
        <dbReference type="ARBA" id="ARBA00022705"/>
    </source>
</evidence>
<dbReference type="InterPro" id="IPR012337">
    <property type="entry name" value="RNaseH-like_sf"/>
</dbReference>
<gene>
    <name evidence="3" type="ORF">LCGC14_2693710</name>
</gene>
<dbReference type="Gene3D" id="3.30.420.10">
    <property type="entry name" value="Ribonuclease H-like superfamily/Ribonuclease H"/>
    <property type="match status" value="1"/>
</dbReference>
<reference evidence="3" key="1">
    <citation type="journal article" date="2015" name="Nature">
        <title>Complex archaea that bridge the gap between prokaryotes and eukaryotes.</title>
        <authorList>
            <person name="Spang A."/>
            <person name="Saw J.H."/>
            <person name="Jorgensen S.L."/>
            <person name="Zaremba-Niedzwiedzka K."/>
            <person name="Martijn J."/>
            <person name="Lind A.E."/>
            <person name="van Eijk R."/>
            <person name="Schleper C."/>
            <person name="Guy L."/>
            <person name="Ettema T.J."/>
        </authorList>
    </citation>
    <scope>NUCLEOTIDE SEQUENCE</scope>
</reference>
<dbReference type="GO" id="GO:0008408">
    <property type="term" value="F:3'-5' exonuclease activity"/>
    <property type="evidence" value="ECO:0007669"/>
    <property type="project" value="InterPro"/>
</dbReference>
<dbReference type="InterPro" id="IPR002562">
    <property type="entry name" value="3'-5'_exonuclease_dom"/>
</dbReference>
<dbReference type="Pfam" id="PF00476">
    <property type="entry name" value="DNA_pol_A"/>
    <property type="match status" value="1"/>
</dbReference>
<dbReference type="SUPFAM" id="SSF53098">
    <property type="entry name" value="Ribonuclease H-like"/>
    <property type="match status" value="1"/>
</dbReference>
<dbReference type="PRINTS" id="PR00868">
    <property type="entry name" value="DNAPOLI"/>
</dbReference>
<dbReference type="GO" id="GO:0003887">
    <property type="term" value="F:DNA-directed DNA polymerase activity"/>
    <property type="evidence" value="ECO:0007669"/>
    <property type="project" value="InterPro"/>
</dbReference>
<proteinExistence type="predicted"/>
<organism evidence="3">
    <name type="scientific">marine sediment metagenome</name>
    <dbReference type="NCBI Taxonomy" id="412755"/>
    <lineage>
        <taxon>unclassified sequences</taxon>
        <taxon>metagenomes</taxon>
        <taxon>ecological metagenomes</taxon>
    </lineage>
</organism>
<dbReference type="AlphaFoldDB" id="A0A0F9BSD7"/>
<dbReference type="InterPro" id="IPR043502">
    <property type="entry name" value="DNA/RNA_pol_sf"/>
</dbReference>
<dbReference type="Pfam" id="PF01612">
    <property type="entry name" value="DNA_pol_A_exo1"/>
    <property type="match status" value="1"/>
</dbReference>
<sequence length="396" mass="45585">MNEQKKEFIYIDDNAEAEKAVDYLCGFKRLGYDTETTGLEIIGGKDKLLLMQLGTEEVAYLFDPRKINTEILRYPLESPDILKILHNAKFDYQSTKIGTGIRLENVFDTMLAYRLLTSGLIEDGQGGFVAAVFRDKNKKQFPYKSLKFLCKKYLGIVLDKDVRRTFSDQRYDKKFTDKQLEYAADDILVLQPLCDILRQELLEEDLIETALLEFEFVTSVSEMEINGAHINKKKWKQIIEIARQQAGLFEVEISAIVEPLQEQHTLFGASLVNIKSQPQLLDAFRKLGFDEEKVPSTDSKILKKCDHPLAEHILHYRAYEKLISTYGDKVLKKINQNTGRLHFNLHQLGTHTGRLSSDKPNIQNIPQDREDQEVKISFRDCFEAEEGNVILTADYS</sequence>
<dbReference type="InterPro" id="IPR002298">
    <property type="entry name" value="DNA_polymerase_A"/>
</dbReference>
<protein>
    <recommendedName>
        <fullName evidence="2">3'-5' exonuclease domain-containing protein</fullName>
    </recommendedName>
</protein>
<dbReference type="PANTHER" id="PTHR10133:SF27">
    <property type="entry name" value="DNA POLYMERASE NU"/>
    <property type="match status" value="1"/>
</dbReference>
<dbReference type="InterPro" id="IPR036397">
    <property type="entry name" value="RNaseH_sf"/>
</dbReference>
<dbReference type="EMBL" id="LAZR01047809">
    <property type="protein sequence ID" value="KKK93354.1"/>
    <property type="molecule type" value="Genomic_DNA"/>
</dbReference>
<dbReference type="GO" id="GO:0006261">
    <property type="term" value="P:DNA-templated DNA replication"/>
    <property type="evidence" value="ECO:0007669"/>
    <property type="project" value="InterPro"/>
</dbReference>
<keyword evidence="1" id="KW-0235">DNA replication</keyword>
<evidence type="ECO:0000259" key="2">
    <source>
        <dbReference type="SMART" id="SM00474"/>
    </source>
</evidence>
<evidence type="ECO:0000313" key="3">
    <source>
        <dbReference type="EMBL" id="KKK93354.1"/>
    </source>
</evidence>
<dbReference type="GO" id="GO:0003677">
    <property type="term" value="F:DNA binding"/>
    <property type="evidence" value="ECO:0007669"/>
    <property type="project" value="InterPro"/>
</dbReference>
<dbReference type="GO" id="GO:0006302">
    <property type="term" value="P:double-strand break repair"/>
    <property type="evidence" value="ECO:0007669"/>
    <property type="project" value="TreeGrafter"/>
</dbReference>
<accession>A0A0F9BSD7</accession>
<dbReference type="SMART" id="SM00474">
    <property type="entry name" value="35EXOc"/>
    <property type="match status" value="1"/>
</dbReference>
<comment type="caution">
    <text evidence="3">The sequence shown here is derived from an EMBL/GenBank/DDBJ whole genome shotgun (WGS) entry which is preliminary data.</text>
</comment>
<dbReference type="Gene3D" id="1.20.1060.10">
    <property type="entry name" value="Taq DNA Polymerase, Chain T, domain 4"/>
    <property type="match status" value="1"/>
</dbReference>
<feature type="non-terminal residue" evidence="3">
    <location>
        <position position="396"/>
    </location>
</feature>
<dbReference type="PANTHER" id="PTHR10133">
    <property type="entry name" value="DNA POLYMERASE I"/>
    <property type="match status" value="1"/>
</dbReference>